<keyword evidence="1 3" id="KW-0489">Methyltransferase</keyword>
<name>A0ABS6Y5M8_9BACT</name>
<dbReference type="RefSeq" id="WP_219433410.1">
    <property type="nucleotide sequence ID" value="NZ_JAHXCP010000009.1"/>
</dbReference>
<sequence>MICKFVGWTRDDNGKILNWHFKDICNTITSAAGGNGNTSLSVCISNNNSNKSMIAKIYPEGHPDLLGKKDPTHPVRYFDIRKLTPTECFRLMGVSDNDIEKIKQSGLSKSACYKLAGNSIVVDCLYYIYRNIWLTEYEQLQTGDVMSLFDEPTFRAPLPKTINMVTLCSGYDSQCLAMERLISDAKQKGYDVSFDLKAWSEFDPESRSALEKQPAVCAHNSLFPQFADRNVGDMTKADWSFLNGEDIDLLT</sequence>
<dbReference type="GO" id="GO:0008168">
    <property type="term" value="F:methyltransferase activity"/>
    <property type="evidence" value="ECO:0007669"/>
    <property type="project" value="UniProtKB-KW"/>
</dbReference>
<reference evidence="3 4" key="1">
    <citation type="submission" date="2021-07" db="EMBL/GenBank/DDBJ databases">
        <title>Genomic diversity and antimicrobial resistance of Prevotella spp. isolated from chronic lung disease airways.</title>
        <authorList>
            <person name="Webb K.A."/>
            <person name="Olagoke O.S."/>
            <person name="Baird T."/>
            <person name="Neill J."/>
            <person name="Pham A."/>
            <person name="Wells T.J."/>
            <person name="Ramsay K.A."/>
            <person name="Bell S.C."/>
            <person name="Sarovich D.S."/>
            <person name="Price E.P."/>
        </authorList>
    </citation>
    <scope>NUCLEOTIDE SEQUENCE [LARGE SCALE GENOMIC DNA]</scope>
    <source>
        <strain evidence="3 4">SCHI0027.S.6</strain>
    </source>
</reference>
<accession>A0ABS6Y5M8</accession>
<dbReference type="InterPro" id="IPR001525">
    <property type="entry name" value="C5_MeTfrase"/>
</dbReference>
<keyword evidence="4" id="KW-1185">Reference proteome</keyword>
<evidence type="ECO:0000313" key="4">
    <source>
        <dbReference type="Proteomes" id="UP000812077"/>
    </source>
</evidence>
<dbReference type="Pfam" id="PF00145">
    <property type="entry name" value="DNA_methylase"/>
    <property type="match status" value="1"/>
</dbReference>
<dbReference type="EMBL" id="JAHXCP010000009">
    <property type="protein sequence ID" value="MBW4754799.1"/>
    <property type="molecule type" value="Genomic_DNA"/>
</dbReference>
<evidence type="ECO:0000256" key="1">
    <source>
        <dbReference type="ARBA" id="ARBA00022603"/>
    </source>
</evidence>
<dbReference type="Proteomes" id="UP000812077">
    <property type="component" value="Unassembled WGS sequence"/>
</dbReference>
<comment type="caution">
    <text evidence="3">The sequence shown here is derived from an EMBL/GenBank/DDBJ whole genome shotgun (WGS) entry which is preliminary data.</text>
</comment>
<dbReference type="GO" id="GO:0032259">
    <property type="term" value="P:methylation"/>
    <property type="evidence" value="ECO:0007669"/>
    <property type="project" value="UniProtKB-KW"/>
</dbReference>
<keyword evidence="2" id="KW-0808">Transferase</keyword>
<organism evidence="3 4">
    <name type="scientific">Prevotella melaninogenica</name>
    <dbReference type="NCBI Taxonomy" id="28132"/>
    <lineage>
        <taxon>Bacteria</taxon>
        <taxon>Pseudomonadati</taxon>
        <taxon>Bacteroidota</taxon>
        <taxon>Bacteroidia</taxon>
        <taxon>Bacteroidales</taxon>
        <taxon>Prevotellaceae</taxon>
        <taxon>Prevotella</taxon>
    </lineage>
</organism>
<protein>
    <submittedName>
        <fullName evidence="3">DNA cytosine methyltransferase</fullName>
    </submittedName>
</protein>
<gene>
    <name evidence="3" type="ORF">KZO77_07045</name>
</gene>
<evidence type="ECO:0000256" key="2">
    <source>
        <dbReference type="ARBA" id="ARBA00022679"/>
    </source>
</evidence>
<proteinExistence type="predicted"/>
<evidence type="ECO:0000313" key="3">
    <source>
        <dbReference type="EMBL" id="MBW4754799.1"/>
    </source>
</evidence>